<gene>
    <name evidence="3" type="ORF">E0F91_09565</name>
</gene>
<sequence>MESQFKVRKKNSFKVIKRIILLSVIVGSLILSIPLFVKYSVRNKIFSNVNNVDDREFAIVLGAGIKSNGTPGSYLTQRLNAALELYFSGKVKRILLTGDNSNKHYDEISVMNNYLVKKGVPQNLIFADYAGFDTYSSMERAAEIFAIKEAIVISQGYHLPRSVYIAQYKGIDAIGFTTNSSYGKRRYFVREWAATIKSFVDCIYNRRAKFYGKKVKTNGKSNVRQEQL</sequence>
<keyword evidence="4" id="KW-1185">Reference proteome</keyword>
<dbReference type="AlphaFoldDB" id="A0A4R5CV31"/>
<dbReference type="PANTHER" id="PTHR30336:SF6">
    <property type="entry name" value="INTEGRAL MEMBRANE PROTEIN"/>
    <property type="match status" value="1"/>
</dbReference>
<dbReference type="RefSeq" id="WP_132066287.1">
    <property type="nucleotide sequence ID" value="NZ_SMFN01000009.1"/>
</dbReference>
<dbReference type="InterPro" id="IPR051599">
    <property type="entry name" value="Cell_Envelope_Assoc"/>
</dbReference>
<keyword evidence="1" id="KW-0812">Transmembrane</keyword>
<feature type="domain" description="DUF218" evidence="2">
    <location>
        <begin position="57"/>
        <end position="193"/>
    </location>
</feature>
<dbReference type="OrthoDB" id="9782395at2"/>
<reference evidence="3 4" key="1">
    <citation type="submission" date="2019-03" db="EMBL/GenBank/DDBJ databases">
        <title>Flavobacterium LB-D12 sp. nov., isolated from arctic soil.</title>
        <authorList>
            <person name="Chaudhary D.K."/>
        </authorList>
    </citation>
    <scope>NUCLEOTIDE SEQUENCE [LARGE SCALE GENOMIC DNA]</scope>
    <source>
        <strain evidence="3 4">LB-D12</strain>
    </source>
</reference>
<evidence type="ECO:0000313" key="4">
    <source>
        <dbReference type="Proteomes" id="UP000294644"/>
    </source>
</evidence>
<evidence type="ECO:0000313" key="3">
    <source>
        <dbReference type="EMBL" id="TDE04286.1"/>
    </source>
</evidence>
<feature type="transmembrane region" description="Helical" evidence="1">
    <location>
        <begin position="20"/>
        <end position="41"/>
    </location>
</feature>
<keyword evidence="1" id="KW-0472">Membrane</keyword>
<comment type="caution">
    <text evidence="3">The sequence shown here is derived from an EMBL/GenBank/DDBJ whole genome shotgun (WGS) entry which is preliminary data.</text>
</comment>
<dbReference type="InterPro" id="IPR003848">
    <property type="entry name" value="DUF218"/>
</dbReference>
<dbReference type="PANTHER" id="PTHR30336">
    <property type="entry name" value="INNER MEMBRANE PROTEIN, PROBABLE PERMEASE"/>
    <property type="match status" value="1"/>
</dbReference>
<name>A0A4R5CV31_9FLAO</name>
<proteinExistence type="predicted"/>
<dbReference type="GO" id="GO:0005886">
    <property type="term" value="C:plasma membrane"/>
    <property type="evidence" value="ECO:0007669"/>
    <property type="project" value="TreeGrafter"/>
</dbReference>
<keyword evidence="1" id="KW-1133">Transmembrane helix</keyword>
<organism evidence="3 4">
    <name type="scientific">Flavobacterium sandaracinum</name>
    <dbReference type="NCBI Taxonomy" id="2541733"/>
    <lineage>
        <taxon>Bacteria</taxon>
        <taxon>Pseudomonadati</taxon>
        <taxon>Bacteroidota</taxon>
        <taxon>Flavobacteriia</taxon>
        <taxon>Flavobacteriales</taxon>
        <taxon>Flavobacteriaceae</taxon>
        <taxon>Flavobacterium</taxon>
    </lineage>
</organism>
<evidence type="ECO:0000259" key="2">
    <source>
        <dbReference type="Pfam" id="PF02698"/>
    </source>
</evidence>
<protein>
    <recommendedName>
        <fullName evidence="2">DUF218 domain-containing protein</fullName>
    </recommendedName>
</protein>
<dbReference type="Proteomes" id="UP000294644">
    <property type="component" value="Unassembled WGS sequence"/>
</dbReference>
<evidence type="ECO:0000256" key="1">
    <source>
        <dbReference type="SAM" id="Phobius"/>
    </source>
</evidence>
<dbReference type="Pfam" id="PF02698">
    <property type="entry name" value="DUF218"/>
    <property type="match status" value="1"/>
</dbReference>
<dbReference type="EMBL" id="SMFN01000009">
    <property type="protein sequence ID" value="TDE04286.1"/>
    <property type="molecule type" value="Genomic_DNA"/>
</dbReference>
<accession>A0A4R5CV31</accession>
<dbReference type="CDD" id="cd06259">
    <property type="entry name" value="YdcF-like"/>
    <property type="match status" value="1"/>
</dbReference>